<dbReference type="InterPro" id="IPR038332">
    <property type="entry name" value="PPE_sf"/>
</dbReference>
<protein>
    <submittedName>
        <fullName evidence="2">Uncharacterized protein</fullName>
    </submittedName>
</protein>
<dbReference type="Proteomes" id="UP000540412">
    <property type="component" value="Unassembled WGS sequence"/>
</dbReference>
<evidence type="ECO:0000256" key="1">
    <source>
        <dbReference type="SAM" id="MobiDB-lite"/>
    </source>
</evidence>
<feature type="compositionally biased region" description="Pro residues" evidence="1">
    <location>
        <begin position="242"/>
        <end position="321"/>
    </location>
</feature>
<keyword evidence="3" id="KW-1185">Reference proteome</keyword>
<dbReference type="PRINTS" id="PR01217">
    <property type="entry name" value="PRICHEXTENSN"/>
</dbReference>
<sequence>MTTEFRYGPQPPRHTDPDYISAMEHFESIPHERIHAGTEKIDAGEILLASQVWLEAAGTLATAMPLTRGNLEIAMNGARWEGAAADAAEAATRGIADSFEELAAVMGEVGARLGALAAAAEAVKLAVVPPGDSGPIGALARILEAAHVVDAQLAQEALRQEALLAMNMIYKPGYTAAGTAIPALPEPPGLPGVAPEAPYATNPPAPQAVPPNNSTPRQDRPAPRPPAPEQPRPEAPAQPQTPSQPTPAPQPSAPSTPAPQAPPTTPPPSPEHTPSPQAPAPQPPTTTSPAPPPPSPAPPPPAPPSPAPPPPAPAPAEPGPPLSDQEGQPGITGPIPETSTPTTPDQPGVSPPRR</sequence>
<gene>
    <name evidence="2" type="ORF">BJY24_007574</name>
</gene>
<feature type="compositionally biased region" description="Pro residues" evidence="1">
    <location>
        <begin position="223"/>
        <end position="236"/>
    </location>
</feature>
<organism evidence="2 3">
    <name type="scientific">Nocardia transvalensis</name>
    <dbReference type="NCBI Taxonomy" id="37333"/>
    <lineage>
        <taxon>Bacteria</taxon>
        <taxon>Bacillati</taxon>
        <taxon>Actinomycetota</taxon>
        <taxon>Actinomycetes</taxon>
        <taxon>Mycobacteriales</taxon>
        <taxon>Nocardiaceae</taxon>
        <taxon>Nocardia</taxon>
    </lineage>
</organism>
<name>A0A7W9UMS0_9NOCA</name>
<evidence type="ECO:0000313" key="3">
    <source>
        <dbReference type="Proteomes" id="UP000540412"/>
    </source>
</evidence>
<dbReference type="Gene3D" id="1.20.1260.20">
    <property type="entry name" value="PPE superfamily"/>
    <property type="match status" value="1"/>
</dbReference>
<proteinExistence type="predicted"/>
<dbReference type="AlphaFoldDB" id="A0A7W9UMS0"/>
<comment type="caution">
    <text evidence="2">The sequence shown here is derived from an EMBL/GenBank/DDBJ whole genome shotgun (WGS) entry which is preliminary data.</text>
</comment>
<reference evidence="2 3" key="1">
    <citation type="submission" date="2020-08" db="EMBL/GenBank/DDBJ databases">
        <title>Sequencing the genomes of 1000 actinobacteria strains.</title>
        <authorList>
            <person name="Klenk H.-P."/>
        </authorList>
    </citation>
    <scope>NUCLEOTIDE SEQUENCE [LARGE SCALE GENOMIC DNA]</scope>
    <source>
        <strain evidence="2 3">DSM 43582</strain>
    </source>
</reference>
<evidence type="ECO:0000313" key="2">
    <source>
        <dbReference type="EMBL" id="MBB5918662.1"/>
    </source>
</evidence>
<feature type="region of interest" description="Disordered" evidence="1">
    <location>
        <begin position="188"/>
        <end position="354"/>
    </location>
</feature>
<dbReference type="EMBL" id="JACHIT010000002">
    <property type="protein sequence ID" value="MBB5918662.1"/>
    <property type="molecule type" value="Genomic_DNA"/>
</dbReference>
<dbReference type="RefSeq" id="WP_051161186.1">
    <property type="nucleotide sequence ID" value="NZ_JACHIT010000002.1"/>
</dbReference>
<accession>A0A7W9UMS0</accession>